<evidence type="ECO:0000256" key="1">
    <source>
        <dbReference type="SAM" id="MobiDB-lite"/>
    </source>
</evidence>
<proteinExistence type="predicted"/>
<comment type="caution">
    <text evidence="2">The sequence shown here is derived from an EMBL/GenBank/DDBJ whole genome shotgun (WGS) entry which is preliminary data.</text>
</comment>
<protein>
    <submittedName>
        <fullName evidence="2">Uncharacterized protein</fullName>
    </submittedName>
</protein>
<sequence length="133" mass="15248">MQADIPWNEFASPDYRPLRNAPPSTRNTKENKPNPHTSWYRSAVHWYSLLPFPRPNFQAASSRPHPRCTFCELLPTYYQGFTPTCSALFTRMNGHLLDRTHNMDTDATSTQVGHFASPPPPPQTRGQSICRYV</sequence>
<evidence type="ECO:0000313" key="2">
    <source>
        <dbReference type="EMBL" id="KAL5106533.1"/>
    </source>
</evidence>
<dbReference type="EMBL" id="JAKROA010000005">
    <property type="protein sequence ID" value="KAL5106533.1"/>
    <property type="molecule type" value="Genomic_DNA"/>
</dbReference>
<dbReference type="Proteomes" id="UP001651158">
    <property type="component" value="Unassembled WGS sequence"/>
</dbReference>
<feature type="region of interest" description="Disordered" evidence="1">
    <location>
        <begin position="109"/>
        <end position="129"/>
    </location>
</feature>
<gene>
    <name evidence="2" type="ORF">TcWFU_000718</name>
</gene>
<feature type="region of interest" description="Disordered" evidence="1">
    <location>
        <begin position="1"/>
        <end position="37"/>
    </location>
</feature>
<reference evidence="2 3" key="1">
    <citation type="journal article" date="2022" name="Front. Cell. Infect. Microbiol.">
        <title>The Genomes of Two Strains of Taenia crassiceps the Animal Model for the Study of Human Cysticercosis.</title>
        <authorList>
            <person name="Bobes R.J."/>
            <person name="Estrada K."/>
            <person name="Rios-Valencia D.G."/>
            <person name="Calderon-Gallegos A."/>
            <person name="de la Torre P."/>
            <person name="Carrero J.C."/>
            <person name="Sanchez-Flores A."/>
            <person name="Laclette J.P."/>
        </authorList>
    </citation>
    <scope>NUCLEOTIDE SEQUENCE [LARGE SCALE GENOMIC DNA]</scope>
    <source>
        <strain evidence="2">WFUcys</strain>
    </source>
</reference>
<name>A0ABR4Q9X8_9CEST</name>
<accession>A0ABR4Q9X8</accession>
<evidence type="ECO:0000313" key="3">
    <source>
        <dbReference type="Proteomes" id="UP001651158"/>
    </source>
</evidence>
<organism evidence="2 3">
    <name type="scientific">Taenia crassiceps</name>
    <dbReference type="NCBI Taxonomy" id="6207"/>
    <lineage>
        <taxon>Eukaryota</taxon>
        <taxon>Metazoa</taxon>
        <taxon>Spiralia</taxon>
        <taxon>Lophotrochozoa</taxon>
        <taxon>Platyhelminthes</taxon>
        <taxon>Cestoda</taxon>
        <taxon>Eucestoda</taxon>
        <taxon>Cyclophyllidea</taxon>
        <taxon>Taeniidae</taxon>
        <taxon>Taenia</taxon>
    </lineage>
</organism>
<keyword evidence="3" id="KW-1185">Reference proteome</keyword>